<dbReference type="GO" id="GO:0017171">
    <property type="term" value="F:serine hydrolase activity"/>
    <property type="evidence" value="ECO:0007669"/>
    <property type="project" value="TreeGrafter"/>
</dbReference>
<keyword evidence="6" id="KW-0378">Hydrolase</keyword>
<dbReference type="EC" id="3.1.1.32" evidence="4"/>
<feature type="domain" description="Lipase" evidence="10">
    <location>
        <begin position="29"/>
        <end position="277"/>
    </location>
</feature>
<dbReference type="GO" id="GO:0008970">
    <property type="term" value="F:phospholipase A1 activity"/>
    <property type="evidence" value="ECO:0007669"/>
    <property type="project" value="UniProtKB-EC"/>
</dbReference>
<comment type="catalytic activity">
    <reaction evidence="1">
        <text>a 1,2-diacyl-sn-glycero-3-phosphocholine + H2O = a 2-acyl-sn-glycero-3-phosphocholine + a fatty acid + H(+)</text>
        <dbReference type="Rhea" id="RHEA:18689"/>
        <dbReference type="ChEBI" id="CHEBI:15377"/>
        <dbReference type="ChEBI" id="CHEBI:15378"/>
        <dbReference type="ChEBI" id="CHEBI:28868"/>
        <dbReference type="ChEBI" id="CHEBI:57643"/>
        <dbReference type="ChEBI" id="CHEBI:57875"/>
        <dbReference type="EC" id="3.1.1.32"/>
    </reaction>
</comment>
<evidence type="ECO:0000256" key="9">
    <source>
        <dbReference type="SAM" id="SignalP"/>
    </source>
</evidence>
<evidence type="ECO:0000256" key="1">
    <source>
        <dbReference type="ARBA" id="ARBA00000111"/>
    </source>
</evidence>
<proteinExistence type="inferred from homology"/>
<dbReference type="EMBL" id="CAJNRD030001122">
    <property type="protein sequence ID" value="CAG5099568.1"/>
    <property type="molecule type" value="Genomic_DNA"/>
</dbReference>
<feature type="signal peptide" evidence="9">
    <location>
        <begin position="1"/>
        <end position="19"/>
    </location>
</feature>
<evidence type="ECO:0000256" key="6">
    <source>
        <dbReference type="ARBA" id="ARBA00022801"/>
    </source>
</evidence>
<feature type="chain" id="PRO_5035298292" description="phospholipase A1" evidence="9">
    <location>
        <begin position="20"/>
        <end position="565"/>
    </location>
</feature>
<dbReference type="OrthoDB" id="199913at2759"/>
<dbReference type="PANTHER" id="PTHR11610:SF37">
    <property type="entry name" value="GH01208P"/>
    <property type="match status" value="1"/>
</dbReference>
<evidence type="ECO:0000256" key="5">
    <source>
        <dbReference type="ARBA" id="ARBA00022525"/>
    </source>
</evidence>
<evidence type="ECO:0000256" key="4">
    <source>
        <dbReference type="ARBA" id="ARBA00013179"/>
    </source>
</evidence>
<dbReference type="PANTHER" id="PTHR11610">
    <property type="entry name" value="LIPASE"/>
    <property type="match status" value="1"/>
</dbReference>
<dbReference type="GO" id="GO:0005615">
    <property type="term" value="C:extracellular space"/>
    <property type="evidence" value="ECO:0007669"/>
    <property type="project" value="TreeGrafter"/>
</dbReference>
<reference evidence="11" key="1">
    <citation type="submission" date="2021-04" db="EMBL/GenBank/DDBJ databases">
        <authorList>
            <person name="Chebbi M.A.C M."/>
        </authorList>
    </citation>
    <scope>NUCLEOTIDE SEQUENCE</scope>
</reference>
<dbReference type="Proteomes" id="UP000786811">
    <property type="component" value="Unassembled WGS sequence"/>
</dbReference>
<keyword evidence="7" id="KW-1015">Disulfide bond</keyword>
<evidence type="ECO:0000259" key="10">
    <source>
        <dbReference type="Pfam" id="PF00151"/>
    </source>
</evidence>
<dbReference type="Gene3D" id="3.40.50.1820">
    <property type="entry name" value="alpha/beta hydrolase"/>
    <property type="match status" value="2"/>
</dbReference>
<comment type="caution">
    <text evidence="11">The sequence shown here is derived from an EMBL/GenBank/DDBJ whole genome shotgun (WGS) entry which is preliminary data.</text>
</comment>
<dbReference type="InterPro" id="IPR029058">
    <property type="entry name" value="AB_hydrolase_fold"/>
</dbReference>
<comment type="similarity">
    <text evidence="3 8">Belongs to the AB hydrolase superfamily. Lipase family.</text>
</comment>
<protein>
    <recommendedName>
        <fullName evidence="4">phospholipase A1</fullName>
        <ecNumber evidence="4">3.1.1.32</ecNumber>
    </recommendedName>
</protein>
<dbReference type="InterPro" id="IPR013818">
    <property type="entry name" value="Lipase"/>
</dbReference>
<dbReference type="AlphaFoldDB" id="A0A8J2HMT9"/>
<name>A0A8J2HMT9_COTCN</name>
<keyword evidence="5" id="KW-0964">Secreted</keyword>
<dbReference type="GO" id="GO:0016042">
    <property type="term" value="P:lipid catabolic process"/>
    <property type="evidence" value="ECO:0007669"/>
    <property type="project" value="TreeGrafter"/>
</dbReference>
<dbReference type="Pfam" id="PF00151">
    <property type="entry name" value="Lipase"/>
    <property type="match status" value="2"/>
</dbReference>
<evidence type="ECO:0000256" key="8">
    <source>
        <dbReference type="RuleBase" id="RU004262"/>
    </source>
</evidence>
<dbReference type="InterPro" id="IPR000734">
    <property type="entry name" value="TAG_lipase"/>
</dbReference>
<evidence type="ECO:0000256" key="7">
    <source>
        <dbReference type="ARBA" id="ARBA00023157"/>
    </source>
</evidence>
<accession>A0A8J2HMT9</accession>
<dbReference type="PRINTS" id="PR00821">
    <property type="entry name" value="TAGLIPASE"/>
</dbReference>
<keyword evidence="9" id="KW-0732">Signal</keyword>
<evidence type="ECO:0000313" key="12">
    <source>
        <dbReference type="Proteomes" id="UP000786811"/>
    </source>
</evidence>
<sequence length="565" mass="62756">MNILNRLLIINILIISITAEGIDEISEKLRIKIYTGNSIKSAKIVNFRMNRPDLIYQYIDNAKSLVLYAFGFTEKPDDESVRTIVDAYLNRGTVNMLVLDWSKLSYEEYFSLIPKVRVIAKITAKTIDRLFELGLNLDTFHIVGHSMGAPLAGAIGEFSEYDLPRITGLDPAGPGYDESKAPNLNYNNAIFVDIIHTDMGVFGTTKPNGTVDGFANGGKRPQPGCPRLQSVQDTAGICDHRKSWRIWAASIINPKAFRALKCPSYSDYLAGNCKNNDAVYFGLFTPTNANSTKSAKIVNCRMNRPDLIYQYIDNSKSSVLYVFGFTEKPADESVCTIVDAYLNRGTVNMLVLDWSKLSYEEYFSLIPKVRVIAKITAKTIDRLFELGLNLDTFHIVGHSMGAPLAGAIGEFSEYDLPRITGLDPTGPGYNPPLTTHHLNKKNAKFVDILHTDIGFFGITKTDGTADFFANGGKRPQPGCPRLQSVQDTAGICDHRKSWRIYAESIINPKAFRALKCPSYSDYLAGNCKNNDAVYFGLFTPTNARGFYYFDTSKSLGLVNTVKAIL</sequence>
<dbReference type="SUPFAM" id="SSF53474">
    <property type="entry name" value="alpha/beta-Hydrolases"/>
    <property type="match status" value="2"/>
</dbReference>
<evidence type="ECO:0000256" key="2">
    <source>
        <dbReference type="ARBA" id="ARBA00004613"/>
    </source>
</evidence>
<comment type="subcellular location">
    <subcellularLocation>
        <location evidence="2">Secreted</location>
    </subcellularLocation>
</comment>
<gene>
    <name evidence="11" type="ORF">HICCMSTLAB_LOCUS9124</name>
</gene>
<evidence type="ECO:0000313" key="11">
    <source>
        <dbReference type="EMBL" id="CAG5099568.1"/>
    </source>
</evidence>
<organism evidence="11 12">
    <name type="scientific">Cotesia congregata</name>
    <name type="common">Parasitoid wasp</name>
    <name type="synonym">Apanteles congregatus</name>
    <dbReference type="NCBI Taxonomy" id="51543"/>
    <lineage>
        <taxon>Eukaryota</taxon>
        <taxon>Metazoa</taxon>
        <taxon>Ecdysozoa</taxon>
        <taxon>Arthropoda</taxon>
        <taxon>Hexapoda</taxon>
        <taxon>Insecta</taxon>
        <taxon>Pterygota</taxon>
        <taxon>Neoptera</taxon>
        <taxon>Endopterygota</taxon>
        <taxon>Hymenoptera</taxon>
        <taxon>Apocrita</taxon>
        <taxon>Ichneumonoidea</taxon>
        <taxon>Braconidae</taxon>
        <taxon>Microgastrinae</taxon>
        <taxon>Cotesia</taxon>
    </lineage>
</organism>
<evidence type="ECO:0000256" key="3">
    <source>
        <dbReference type="ARBA" id="ARBA00010701"/>
    </source>
</evidence>
<feature type="domain" description="Lipase" evidence="10">
    <location>
        <begin position="279"/>
        <end position="529"/>
    </location>
</feature>
<keyword evidence="12" id="KW-1185">Reference proteome</keyword>